<evidence type="ECO:0000313" key="1">
    <source>
        <dbReference type="EMBL" id="CAB4558988.1"/>
    </source>
</evidence>
<accession>A0A6J6DBK0</accession>
<dbReference type="AlphaFoldDB" id="A0A6J6DBK0"/>
<proteinExistence type="predicted"/>
<evidence type="ECO:0000313" key="2">
    <source>
        <dbReference type="EMBL" id="CAB4660689.1"/>
    </source>
</evidence>
<gene>
    <name evidence="1" type="ORF">UFOPK1509_00780</name>
    <name evidence="2" type="ORF">UFOPK2252_00920</name>
</gene>
<dbReference type="EMBL" id="CAEZSY010000122">
    <property type="protein sequence ID" value="CAB4558988.1"/>
    <property type="molecule type" value="Genomic_DNA"/>
</dbReference>
<organism evidence="1">
    <name type="scientific">freshwater metagenome</name>
    <dbReference type="NCBI Taxonomy" id="449393"/>
    <lineage>
        <taxon>unclassified sequences</taxon>
        <taxon>metagenomes</taxon>
        <taxon>ecological metagenomes</taxon>
    </lineage>
</organism>
<name>A0A6J6DBK0_9ZZZZ</name>
<sequence>MPGRPTVTRFIFGPVFTNSSIIEINLFGESGYGVFKYGYSIKTLPVSESTEALIPVPPQSTDSVVAFMESKPSIYFD</sequence>
<protein>
    <submittedName>
        <fullName evidence="1">Unannotated protein</fullName>
    </submittedName>
</protein>
<dbReference type="EMBL" id="CAEZWN010000106">
    <property type="protein sequence ID" value="CAB4660689.1"/>
    <property type="molecule type" value="Genomic_DNA"/>
</dbReference>
<reference evidence="1" key="1">
    <citation type="submission" date="2020-05" db="EMBL/GenBank/DDBJ databases">
        <authorList>
            <person name="Chiriac C."/>
            <person name="Salcher M."/>
            <person name="Ghai R."/>
            <person name="Kavagutti S V."/>
        </authorList>
    </citation>
    <scope>NUCLEOTIDE SEQUENCE</scope>
</reference>